<organism evidence="9 10">
    <name type="scientific">Pseudonocardia sediminis</name>
    <dbReference type="NCBI Taxonomy" id="1397368"/>
    <lineage>
        <taxon>Bacteria</taxon>
        <taxon>Bacillati</taxon>
        <taxon>Actinomycetota</taxon>
        <taxon>Actinomycetes</taxon>
        <taxon>Pseudonocardiales</taxon>
        <taxon>Pseudonocardiaceae</taxon>
        <taxon>Pseudonocardia</taxon>
    </lineage>
</organism>
<accession>A0A4Q7V077</accession>
<evidence type="ECO:0000256" key="2">
    <source>
        <dbReference type="ARBA" id="ARBA00022475"/>
    </source>
</evidence>
<keyword evidence="3 7" id="KW-0812">Transmembrane</keyword>
<dbReference type="PROSITE" id="PS50850">
    <property type="entry name" value="MFS"/>
    <property type="match status" value="1"/>
</dbReference>
<reference evidence="9 10" key="1">
    <citation type="submission" date="2019-02" db="EMBL/GenBank/DDBJ databases">
        <title>Sequencing the genomes of 1000 actinobacteria strains.</title>
        <authorList>
            <person name="Klenk H.-P."/>
        </authorList>
    </citation>
    <scope>NUCLEOTIDE SEQUENCE [LARGE SCALE GENOMIC DNA]</scope>
    <source>
        <strain evidence="9 10">DSM 45779</strain>
    </source>
</reference>
<feature type="domain" description="Major facilitator superfamily (MFS) profile" evidence="8">
    <location>
        <begin position="1"/>
        <end position="407"/>
    </location>
</feature>
<dbReference type="Gene3D" id="1.20.1250.20">
    <property type="entry name" value="MFS general substrate transporter like domains"/>
    <property type="match status" value="2"/>
</dbReference>
<dbReference type="PANTHER" id="PTHR43124">
    <property type="entry name" value="PURINE EFFLUX PUMP PBUE"/>
    <property type="match status" value="1"/>
</dbReference>
<dbReference type="InterPro" id="IPR020846">
    <property type="entry name" value="MFS_dom"/>
</dbReference>
<feature type="transmembrane region" description="Helical" evidence="7">
    <location>
        <begin position="294"/>
        <end position="311"/>
    </location>
</feature>
<evidence type="ECO:0000256" key="7">
    <source>
        <dbReference type="SAM" id="Phobius"/>
    </source>
</evidence>
<comment type="caution">
    <text evidence="9">The sequence shown here is derived from an EMBL/GenBank/DDBJ whole genome shotgun (WGS) entry which is preliminary data.</text>
</comment>
<feature type="transmembrane region" description="Helical" evidence="7">
    <location>
        <begin position="91"/>
        <end position="110"/>
    </location>
</feature>
<keyword evidence="4 7" id="KW-1133">Transmembrane helix</keyword>
<proteinExistence type="predicted"/>
<evidence type="ECO:0000256" key="5">
    <source>
        <dbReference type="ARBA" id="ARBA00023136"/>
    </source>
</evidence>
<dbReference type="GO" id="GO:0005886">
    <property type="term" value="C:plasma membrane"/>
    <property type="evidence" value="ECO:0007669"/>
    <property type="project" value="UniProtKB-SubCell"/>
</dbReference>
<feature type="transmembrane region" description="Helical" evidence="7">
    <location>
        <begin position="317"/>
        <end position="337"/>
    </location>
</feature>
<dbReference type="InterPro" id="IPR036259">
    <property type="entry name" value="MFS_trans_sf"/>
</dbReference>
<dbReference type="EMBL" id="SHKL01000001">
    <property type="protein sequence ID" value="RZT87847.1"/>
    <property type="molecule type" value="Genomic_DNA"/>
</dbReference>
<evidence type="ECO:0000259" key="8">
    <source>
        <dbReference type="PROSITE" id="PS50850"/>
    </source>
</evidence>
<feature type="transmembrane region" description="Helical" evidence="7">
    <location>
        <begin position="226"/>
        <end position="244"/>
    </location>
</feature>
<evidence type="ECO:0000256" key="3">
    <source>
        <dbReference type="ARBA" id="ARBA00022692"/>
    </source>
</evidence>
<feature type="transmembrane region" description="Helical" evidence="7">
    <location>
        <begin position="174"/>
        <end position="198"/>
    </location>
</feature>
<keyword evidence="5 7" id="KW-0472">Membrane</keyword>
<dbReference type="InterPro" id="IPR050189">
    <property type="entry name" value="MFS_Efflux_Transporters"/>
</dbReference>
<protein>
    <submittedName>
        <fullName evidence="9">Putative MFS family arabinose efflux permease</fullName>
    </submittedName>
</protein>
<comment type="subcellular location">
    <subcellularLocation>
        <location evidence="1">Cell membrane</location>
        <topology evidence="1">Multi-pass membrane protein</topology>
    </subcellularLocation>
</comment>
<feature type="transmembrane region" description="Helical" evidence="7">
    <location>
        <begin position="59"/>
        <end position="79"/>
    </location>
</feature>
<evidence type="ECO:0000256" key="1">
    <source>
        <dbReference type="ARBA" id="ARBA00004651"/>
    </source>
</evidence>
<feature type="transmembrane region" description="Helical" evidence="7">
    <location>
        <begin position="349"/>
        <end position="372"/>
    </location>
</feature>
<dbReference type="SUPFAM" id="SSF103473">
    <property type="entry name" value="MFS general substrate transporter"/>
    <property type="match status" value="1"/>
</dbReference>
<gene>
    <name evidence="9" type="ORF">EV383_4778</name>
</gene>
<feature type="region of interest" description="Disordered" evidence="6">
    <location>
        <begin position="1"/>
        <end position="23"/>
    </location>
</feature>
<dbReference type="RefSeq" id="WP_130291939.1">
    <property type="nucleotide sequence ID" value="NZ_SHKL01000001.1"/>
</dbReference>
<sequence length="515" mass="52915">MVETTPSSRPRGRHRRPPGAGGPRALIATVQVLGLAVWFSASAVVPDLKAEWGISSTTATWLTCTVQLGFAAGAVASAALTLADRIRPERLLGICAASAAACTLLLAAVADGPAVALVLRTLTGVFLAGVYPVGMKLMTSWSGPARRARDLGVLVAALTVGSALPHVFSGIPGLPWRGVLVGAAIASAAAALVAVVWLRPGPLLAPAPPPDPRYAARMLRERGPRLVVLGYLGHMWELYALWTWMGSYLEAGRSADAFGVRPDVVVFVAAGLGGALGCLVGGRAADRWGRARTVVVALVASGVCCLLSPLMAGAGPVVVAVFCTVWGAVAVADSAVLTTSMSEVADKRYVGTALTVLTALGFLLTVASIQIVPVVAELLGWPAALAVLALGPMVGAPAMLRVRGLGTGSAANRVSSAAASRPVAEPEPEIAVPEPVVVGVRRRPTPDPGEPTTEIDPVPDGYPTVEIYRALRRSPDAPTGHDPRFAREVAEALPPAGADGRERSEPGRHAVRPGP</sequence>
<feature type="compositionally biased region" description="Basic and acidic residues" evidence="6">
    <location>
        <begin position="499"/>
        <end position="508"/>
    </location>
</feature>
<feature type="compositionally biased region" description="Basic and acidic residues" evidence="6">
    <location>
        <begin position="473"/>
        <end position="490"/>
    </location>
</feature>
<evidence type="ECO:0000256" key="4">
    <source>
        <dbReference type="ARBA" id="ARBA00022989"/>
    </source>
</evidence>
<dbReference type="OrthoDB" id="9781976at2"/>
<name>A0A4Q7V077_PSEST</name>
<feature type="transmembrane region" description="Helical" evidence="7">
    <location>
        <begin position="378"/>
        <end position="400"/>
    </location>
</feature>
<dbReference type="Pfam" id="PF07690">
    <property type="entry name" value="MFS_1"/>
    <property type="match status" value="1"/>
</dbReference>
<dbReference type="InterPro" id="IPR011701">
    <property type="entry name" value="MFS"/>
</dbReference>
<dbReference type="Proteomes" id="UP000291591">
    <property type="component" value="Unassembled WGS sequence"/>
</dbReference>
<feature type="region of interest" description="Disordered" evidence="6">
    <location>
        <begin position="440"/>
        <end position="515"/>
    </location>
</feature>
<dbReference type="PANTHER" id="PTHR43124:SF3">
    <property type="entry name" value="CHLORAMPHENICOL EFFLUX PUMP RV0191"/>
    <property type="match status" value="1"/>
</dbReference>
<feature type="transmembrane region" description="Helical" evidence="7">
    <location>
        <begin position="151"/>
        <end position="168"/>
    </location>
</feature>
<keyword evidence="2" id="KW-1003">Cell membrane</keyword>
<feature type="transmembrane region" description="Helical" evidence="7">
    <location>
        <begin position="116"/>
        <end position="139"/>
    </location>
</feature>
<evidence type="ECO:0000313" key="10">
    <source>
        <dbReference type="Proteomes" id="UP000291591"/>
    </source>
</evidence>
<evidence type="ECO:0000256" key="6">
    <source>
        <dbReference type="SAM" id="MobiDB-lite"/>
    </source>
</evidence>
<dbReference type="GO" id="GO:0022857">
    <property type="term" value="F:transmembrane transporter activity"/>
    <property type="evidence" value="ECO:0007669"/>
    <property type="project" value="InterPro"/>
</dbReference>
<evidence type="ECO:0000313" key="9">
    <source>
        <dbReference type="EMBL" id="RZT87847.1"/>
    </source>
</evidence>
<feature type="transmembrane region" description="Helical" evidence="7">
    <location>
        <begin position="21"/>
        <end position="39"/>
    </location>
</feature>
<keyword evidence="10" id="KW-1185">Reference proteome</keyword>
<feature type="transmembrane region" description="Helical" evidence="7">
    <location>
        <begin position="264"/>
        <end position="282"/>
    </location>
</feature>
<dbReference type="AlphaFoldDB" id="A0A4Q7V077"/>